<keyword evidence="2" id="KW-0645">Protease</keyword>
<dbReference type="EMBL" id="PVTT01000001">
    <property type="protein sequence ID" value="PRY94661.1"/>
    <property type="molecule type" value="Genomic_DNA"/>
</dbReference>
<dbReference type="SUPFAM" id="SSF53474">
    <property type="entry name" value="alpha/beta-Hydrolases"/>
    <property type="match status" value="1"/>
</dbReference>
<protein>
    <submittedName>
        <fullName evidence="2">Serine aminopeptidase S33 family</fullName>
    </submittedName>
</protein>
<dbReference type="GO" id="GO:0004177">
    <property type="term" value="F:aminopeptidase activity"/>
    <property type="evidence" value="ECO:0007669"/>
    <property type="project" value="UniProtKB-KW"/>
</dbReference>
<dbReference type="Gene3D" id="3.40.50.1820">
    <property type="entry name" value="alpha/beta hydrolase"/>
    <property type="match status" value="1"/>
</dbReference>
<evidence type="ECO:0000313" key="2">
    <source>
        <dbReference type="EMBL" id="PRY94661.1"/>
    </source>
</evidence>
<sequence length="331" mass="34724">MRALGRWLAGALLVLAVLAAGIWTFGPRATAEMPEAAVAVPGANEVDAWLAGREGAVPGIRPGAEKRVIWAGMPGERTEWAVVYVHGFSATSEEIRPVPDRVADALGANLFFTRLAGHGVDMGTGGDRLAETTAREWMDDTTEAAAIGAAIGERVLLVTLSTGGTLAALAAEEGLLPPEIAGIAFLSPNFRINNPLADLITAPGAPIWLPLVGGRTRSFEPLNDAHAEWWTTAYPSAAVFPLGAAVAAARAGRYEGPLPPALFLFDPEDRVIDHEATLAVAARWPGEALVTRIDVPDEGGDPENHILAGDILSPAMTDTVTEALLRFARGL</sequence>
<dbReference type="InterPro" id="IPR029058">
    <property type="entry name" value="AB_hydrolase_fold"/>
</dbReference>
<dbReference type="AlphaFoldDB" id="A0A2T0X6S9"/>
<keyword evidence="3" id="KW-1185">Reference proteome</keyword>
<evidence type="ECO:0000259" key="1">
    <source>
        <dbReference type="Pfam" id="PF12146"/>
    </source>
</evidence>
<keyword evidence="2" id="KW-0031">Aminopeptidase</keyword>
<organism evidence="2 3">
    <name type="scientific">Hasllibacter halocynthiae</name>
    <dbReference type="NCBI Taxonomy" id="595589"/>
    <lineage>
        <taxon>Bacteria</taxon>
        <taxon>Pseudomonadati</taxon>
        <taxon>Pseudomonadota</taxon>
        <taxon>Alphaproteobacteria</taxon>
        <taxon>Rhodobacterales</taxon>
        <taxon>Roseobacteraceae</taxon>
        <taxon>Hasllibacter</taxon>
    </lineage>
</organism>
<reference evidence="2 3" key="1">
    <citation type="submission" date="2018-03" db="EMBL/GenBank/DDBJ databases">
        <title>Genomic Encyclopedia of Archaeal and Bacterial Type Strains, Phase II (KMG-II): from individual species to whole genera.</title>
        <authorList>
            <person name="Goeker M."/>
        </authorList>
    </citation>
    <scope>NUCLEOTIDE SEQUENCE [LARGE SCALE GENOMIC DNA]</scope>
    <source>
        <strain evidence="2 3">DSM 29318</strain>
    </source>
</reference>
<dbReference type="InterPro" id="IPR022742">
    <property type="entry name" value="Hydrolase_4"/>
</dbReference>
<accession>A0A2T0X6S9</accession>
<gene>
    <name evidence="2" type="ORF">BCF33_0255</name>
</gene>
<dbReference type="Pfam" id="PF12146">
    <property type="entry name" value="Hydrolase_4"/>
    <property type="match status" value="1"/>
</dbReference>
<name>A0A2T0X6S9_9RHOB</name>
<comment type="caution">
    <text evidence="2">The sequence shown here is derived from an EMBL/GenBank/DDBJ whole genome shotgun (WGS) entry which is preliminary data.</text>
</comment>
<keyword evidence="2" id="KW-0378">Hydrolase</keyword>
<evidence type="ECO:0000313" key="3">
    <source>
        <dbReference type="Proteomes" id="UP000238801"/>
    </source>
</evidence>
<dbReference type="OrthoDB" id="5416147at2"/>
<dbReference type="RefSeq" id="WP_106159138.1">
    <property type="nucleotide sequence ID" value="NZ_PVTT01000001.1"/>
</dbReference>
<dbReference type="Proteomes" id="UP000238801">
    <property type="component" value="Unassembled WGS sequence"/>
</dbReference>
<proteinExistence type="predicted"/>
<feature type="domain" description="Serine aminopeptidase S33" evidence="1">
    <location>
        <begin position="78"/>
        <end position="202"/>
    </location>
</feature>